<protein>
    <recommendedName>
        <fullName evidence="10">Prenyltransferase</fullName>
    </recommendedName>
</protein>
<feature type="transmembrane region" description="Helical" evidence="7">
    <location>
        <begin position="225"/>
        <end position="244"/>
    </location>
</feature>
<dbReference type="GO" id="GO:0009234">
    <property type="term" value="P:menaquinone biosynthetic process"/>
    <property type="evidence" value="ECO:0007669"/>
    <property type="project" value="UniProtKB-UniPathway"/>
</dbReference>
<evidence type="ECO:0000256" key="3">
    <source>
        <dbReference type="ARBA" id="ARBA00022428"/>
    </source>
</evidence>
<dbReference type="Gene3D" id="1.10.357.140">
    <property type="entry name" value="UbiA prenyltransferase"/>
    <property type="match status" value="1"/>
</dbReference>
<feature type="transmembrane region" description="Helical" evidence="7">
    <location>
        <begin position="283"/>
        <end position="302"/>
    </location>
</feature>
<comment type="pathway">
    <text evidence="2">Quinol/quinone metabolism; menaquinone biosynthesis.</text>
</comment>
<dbReference type="InterPro" id="IPR026046">
    <property type="entry name" value="UBIAD1"/>
</dbReference>
<dbReference type="AlphaFoldDB" id="A0A2M8QGJ8"/>
<evidence type="ECO:0000256" key="1">
    <source>
        <dbReference type="ARBA" id="ARBA00004141"/>
    </source>
</evidence>
<dbReference type="PANTHER" id="PTHR42723">
    <property type="entry name" value="CHLOROPHYLL SYNTHASE"/>
    <property type="match status" value="1"/>
</dbReference>
<reference evidence="8 9" key="1">
    <citation type="submission" date="2017-11" db="EMBL/GenBank/DDBJ databases">
        <title>Evolution of Phototrophy in the Chloroflexi Phylum Driven by Horizontal Gene Transfer.</title>
        <authorList>
            <person name="Ward L.M."/>
            <person name="Hemp J."/>
            <person name="Shih P.M."/>
            <person name="Mcglynn S.E."/>
            <person name="Fischer W."/>
        </authorList>
    </citation>
    <scope>NUCLEOTIDE SEQUENCE [LARGE SCALE GENOMIC DNA]</scope>
    <source>
        <strain evidence="8">JP3_7</strain>
    </source>
</reference>
<dbReference type="GO" id="GO:0016020">
    <property type="term" value="C:membrane"/>
    <property type="evidence" value="ECO:0007669"/>
    <property type="project" value="UniProtKB-SubCell"/>
</dbReference>
<feature type="transmembrane region" description="Helical" evidence="7">
    <location>
        <begin position="250"/>
        <end position="271"/>
    </location>
</feature>
<dbReference type="InterPro" id="IPR044878">
    <property type="entry name" value="UbiA_sf"/>
</dbReference>
<dbReference type="Gene3D" id="1.20.120.1780">
    <property type="entry name" value="UbiA prenyltransferase"/>
    <property type="match status" value="1"/>
</dbReference>
<dbReference type="InterPro" id="IPR000537">
    <property type="entry name" value="UbiA_prenyltransferase"/>
</dbReference>
<feature type="transmembrane region" description="Helical" evidence="7">
    <location>
        <begin position="118"/>
        <end position="139"/>
    </location>
</feature>
<keyword evidence="3" id="KW-0474">Menaquinone biosynthesis</keyword>
<dbReference type="InterPro" id="IPR050475">
    <property type="entry name" value="Prenyltransferase_related"/>
</dbReference>
<proteinExistence type="predicted"/>
<keyword evidence="6 7" id="KW-0472">Membrane</keyword>
<dbReference type="CDD" id="cd13962">
    <property type="entry name" value="PT_UbiA_UBIAD1"/>
    <property type="match status" value="1"/>
</dbReference>
<gene>
    <name evidence="8" type="ORF">CUN48_00825</name>
</gene>
<sequence length="311" mass="34936">MYPKIPNTPRVWYRWARRPVKGLLQLTRYKEYVLFVTVTTLLGAKLGGGTFDLRLLIVLAANILVVGFAFMYNDVEDAPDDALDAKKAQRNPISAGMISPRIGRVACLVVSTLVLGLYAMLGGMTFMLGALCLTLAFLYSWRVARLKAVPVADLLSHGLSLAGLQFLCAYFAFDQGKPYSWLFFLFVTLISVYGELNNELRDIEVDRKAGIRHTADLIGVRRTKALMVASLVCALALLVVFLAMEMIPRWLPIVPLIVAPMLFAEQLWHLLRREADIMDNREAMHDPAMLVGLVTCVVWFVADKMPYVRFF</sequence>
<dbReference type="UniPathway" id="UPA00079"/>
<dbReference type="Pfam" id="PF01040">
    <property type="entry name" value="UbiA"/>
    <property type="match status" value="1"/>
</dbReference>
<comment type="subcellular location">
    <subcellularLocation>
        <location evidence="1">Membrane</location>
        <topology evidence="1">Multi-pass membrane protein</topology>
    </subcellularLocation>
</comment>
<comment type="caution">
    <text evidence="8">The sequence shown here is derived from an EMBL/GenBank/DDBJ whole genome shotgun (WGS) entry which is preliminary data.</text>
</comment>
<accession>A0A2M8QGJ8</accession>
<evidence type="ECO:0000256" key="5">
    <source>
        <dbReference type="ARBA" id="ARBA00022989"/>
    </source>
</evidence>
<evidence type="ECO:0000256" key="7">
    <source>
        <dbReference type="SAM" id="Phobius"/>
    </source>
</evidence>
<evidence type="ECO:0000256" key="6">
    <source>
        <dbReference type="ARBA" id="ARBA00023136"/>
    </source>
</evidence>
<evidence type="ECO:0000313" key="9">
    <source>
        <dbReference type="Proteomes" id="UP000230790"/>
    </source>
</evidence>
<keyword evidence="5 7" id="KW-1133">Transmembrane helix</keyword>
<evidence type="ECO:0000313" key="8">
    <source>
        <dbReference type="EMBL" id="PJF48933.1"/>
    </source>
</evidence>
<dbReference type="EMBL" id="PGTN01000003">
    <property type="protein sequence ID" value="PJF48933.1"/>
    <property type="molecule type" value="Genomic_DNA"/>
</dbReference>
<evidence type="ECO:0000256" key="2">
    <source>
        <dbReference type="ARBA" id="ARBA00004863"/>
    </source>
</evidence>
<keyword evidence="4 7" id="KW-0812">Transmembrane</keyword>
<feature type="transmembrane region" description="Helical" evidence="7">
    <location>
        <begin position="151"/>
        <end position="173"/>
    </location>
</feature>
<evidence type="ECO:0000256" key="4">
    <source>
        <dbReference type="ARBA" id="ARBA00022692"/>
    </source>
</evidence>
<organism evidence="8 9">
    <name type="scientific">Candidatus Thermofonsia Clade 3 bacterium</name>
    <dbReference type="NCBI Taxonomy" id="2364212"/>
    <lineage>
        <taxon>Bacteria</taxon>
        <taxon>Bacillati</taxon>
        <taxon>Chloroflexota</taxon>
        <taxon>Candidatus Thermofontia</taxon>
        <taxon>Candidatus Thermofonsia Clade 3</taxon>
    </lineage>
</organism>
<feature type="transmembrane region" description="Helical" evidence="7">
    <location>
        <begin position="179"/>
        <end position="196"/>
    </location>
</feature>
<dbReference type="GO" id="GO:0004659">
    <property type="term" value="F:prenyltransferase activity"/>
    <property type="evidence" value="ECO:0007669"/>
    <property type="project" value="InterPro"/>
</dbReference>
<feature type="transmembrane region" description="Helical" evidence="7">
    <location>
        <begin position="55"/>
        <end position="72"/>
    </location>
</feature>
<dbReference type="Proteomes" id="UP000230790">
    <property type="component" value="Unassembled WGS sequence"/>
</dbReference>
<name>A0A2M8QGJ8_9CHLR</name>
<evidence type="ECO:0008006" key="10">
    <source>
        <dbReference type="Google" id="ProtNLM"/>
    </source>
</evidence>
<dbReference type="PANTHER" id="PTHR42723:SF1">
    <property type="entry name" value="CHLOROPHYLL SYNTHASE, CHLOROPLASTIC"/>
    <property type="match status" value="1"/>
</dbReference>